<dbReference type="AlphaFoldDB" id="A0A495Y2G1"/>
<dbReference type="EMBL" id="RBXT01000001">
    <property type="protein sequence ID" value="RKT79216.1"/>
    <property type="molecule type" value="Genomic_DNA"/>
</dbReference>
<evidence type="ECO:0000259" key="2">
    <source>
        <dbReference type="SMART" id="SM00487"/>
    </source>
</evidence>
<reference evidence="3 4" key="1">
    <citation type="submission" date="2018-10" db="EMBL/GenBank/DDBJ databases">
        <title>Sequencing the genomes of 1000 actinobacteria strains.</title>
        <authorList>
            <person name="Klenk H.-P."/>
        </authorList>
    </citation>
    <scope>NUCLEOTIDE SEQUENCE [LARGE SCALE GENOMIC DNA]</scope>
    <source>
        <strain evidence="3 4">DSM 44267</strain>
    </source>
</reference>
<evidence type="ECO:0000256" key="1">
    <source>
        <dbReference type="SAM" id="MobiDB-lite"/>
    </source>
</evidence>
<proteinExistence type="predicted"/>
<dbReference type="Pfam" id="PF18766">
    <property type="entry name" value="SWI2_SNF2"/>
    <property type="match status" value="1"/>
</dbReference>
<evidence type="ECO:0000313" key="4">
    <source>
        <dbReference type="Proteomes" id="UP000278440"/>
    </source>
</evidence>
<dbReference type="InterPro" id="IPR040980">
    <property type="entry name" value="SWI2_SNF2"/>
</dbReference>
<dbReference type="InterPro" id="IPR055180">
    <property type="entry name" value="HsdR_RecA-like_helicase_dom_2"/>
</dbReference>
<protein>
    <submittedName>
        <fullName evidence="3">Type I restriction enzyme R subunit</fullName>
    </submittedName>
</protein>
<dbReference type="GO" id="GO:0009035">
    <property type="term" value="F:type I site-specific deoxyribonuclease activity"/>
    <property type="evidence" value="ECO:0007669"/>
    <property type="project" value="UniProtKB-EC"/>
</dbReference>
<feature type="region of interest" description="Disordered" evidence="1">
    <location>
        <begin position="893"/>
        <end position="912"/>
    </location>
</feature>
<dbReference type="SMART" id="SM00487">
    <property type="entry name" value="DEXDc"/>
    <property type="match status" value="1"/>
</dbReference>
<dbReference type="GO" id="GO:0009307">
    <property type="term" value="P:DNA restriction-modification system"/>
    <property type="evidence" value="ECO:0007669"/>
    <property type="project" value="UniProtKB-KW"/>
</dbReference>
<dbReference type="InterPro" id="IPR027417">
    <property type="entry name" value="P-loop_NTPase"/>
</dbReference>
<name>A0A495Y2G1_9MICO</name>
<comment type="caution">
    <text evidence="3">The sequence shown here is derived from an EMBL/GenBank/DDBJ whole genome shotgun (WGS) entry which is preliminary data.</text>
</comment>
<organism evidence="3 4">
    <name type="scientific">Terracoccus luteus</name>
    <dbReference type="NCBI Taxonomy" id="53356"/>
    <lineage>
        <taxon>Bacteria</taxon>
        <taxon>Bacillati</taxon>
        <taxon>Actinomycetota</taxon>
        <taxon>Actinomycetes</taxon>
        <taxon>Micrococcales</taxon>
        <taxon>Intrasporangiaceae</taxon>
        <taxon>Terracoccus</taxon>
    </lineage>
</organism>
<gene>
    <name evidence="3" type="ORF">DFJ68_2680</name>
</gene>
<keyword evidence="4" id="KW-1185">Reference proteome</keyword>
<dbReference type="GO" id="GO:0005524">
    <property type="term" value="F:ATP binding"/>
    <property type="evidence" value="ECO:0007669"/>
    <property type="project" value="UniProtKB-KW"/>
</dbReference>
<dbReference type="GO" id="GO:0003677">
    <property type="term" value="F:DNA binding"/>
    <property type="evidence" value="ECO:0007669"/>
    <property type="project" value="UniProtKB-KW"/>
</dbReference>
<dbReference type="PANTHER" id="PTHR42927:SF1">
    <property type="entry name" value="HELICASE SUPERFAMILY 1 AND 2 DOMAIN-CONTAINING PROTEIN"/>
    <property type="match status" value="1"/>
</dbReference>
<dbReference type="SUPFAM" id="SSF52540">
    <property type="entry name" value="P-loop containing nucleoside triphosphate hydrolases"/>
    <property type="match status" value="1"/>
</dbReference>
<dbReference type="InterPro" id="IPR014001">
    <property type="entry name" value="Helicase_ATP-bd"/>
</dbReference>
<feature type="domain" description="Helicase ATP-binding" evidence="2">
    <location>
        <begin position="275"/>
        <end position="518"/>
    </location>
</feature>
<evidence type="ECO:0000313" key="3">
    <source>
        <dbReference type="EMBL" id="RKT79216.1"/>
    </source>
</evidence>
<dbReference type="Pfam" id="PF22679">
    <property type="entry name" value="T1R_D3-like"/>
    <property type="match status" value="1"/>
</dbReference>
<dbReference type="PANTHER" id="PTHR42927">
    <property type="entry name" value="HELICASE SUPERFAMILY 1 AND 2 DOMAIN-CONTAINING PROTEIN"/>
    <property type="match status" value="1"/>
</dbReference>
<dbReference type="Gene3D" id="3.90.1570.50">
    <property type="match status" value="1"/>
</dbReference>
<dbReference type="OrthoDB" id="9758243at2"/>
<dbReference type="Gene3D" id="3.40.50.300">
    <property type="entry name" value="P-loop containing nucleotide triphosphate hydrolases"/>
    <property type="match status" value="3"/>
</dbReference>
<accession>A0A495Y2G1</accession>
<dbReference type="Pfam" id="PF04313">
    <property type="entry name" value="HSDR_N"/>
    <property type="match status" value="1"/>
</dbReference>
<sequence>MKAHRESAFEEWIEQQLAKVAWLKGDPAAYNRSLGLSERELMAFVRASQPEKWERLVSLHGSEIVAEQKLVRRVADELSARGTVDVLRRGVKDMGVNVDLAYFAPAHGLTSELQEAYDANRLTLVRQLHHSESNPAASLDLVLFVNGVPTATAEIKTHTAGQRVEDAIRQYRTDRNPTDLIFRARTVVHFAVDQDEVYMTTRLQGPDTVFLPFNMGSTPGSPDCGKGNPLNPHGHRTGYLWEHVWTRETWLDLLGSYVHVEHVRDEAGKKTGQTRTIFPRYHQWDAVSKLLAAAREQGPGHNKLVQHSAGSGKSNTIAWLAHRLSRLHTAVDDAGLGEGARAAGLGPNEPVFDKVVIITDRTVLDRQLQDTVASFDHTPGMIVKIDKDSRQLRDALEGKQARIIITTLQKFPVVAESANTVAGTRFAVIADEAHSSQTGDAAKDLKAVLTGQTRAEIEAEDEQEVDGQDLLVASVEARGKQKNLTFFAFTATPKEKTLGLFGERVIDSAGEPRWAPFHLYSMRQAIEEGFILDMLANYTTYATYYRLANGLGLDDDPELPKGRAASALARWVSLHPSNIKQRAEIIVEHFRHHTASRIGGRAKAMVVTPSRIHAVRYHRAISEYIREKGYDRGDGALRALVAFSGTLTDPDNPTVVCRESAINGFSESQLPERFGGPEYQVLVVAEKYQTGFDQPLLHTMYVAKKLAGVNAVQTLSRLNRTHAGKEDTFVLDFVNRGEEIREAFQPWFTETTATPADPNLLYNLQRRILDASIIDSAEMAAAVDAVLRGGPAANATLNRYTDPAVARWHDLDEDDREGFRTAVRDFVRAYAYLAQIVPFRDPELEQLYYHGKYLITRLPRTDSSGSVDLGDAVVLTHLRTELLAEQEVLSLTEGSDEPLPGHLGEGRGKQHEEPMDRLSELINALNERFGMDLGEGDRIWFEQQQAALAEDEDVRLVALNNDFRQFEVYLEPKVQEKVVQRHEANDSLFQAFFDKPEFKEQMLRWIGRALYDGIRDDRTG</sequence>
<dbReference type="Proteomes" id="UP000278440">
    <property type="component" value="Unassembled WGS sequence"/>
</dbReference>
<dbReference type="RefSeq" id="WP_121033929.1">
    <property type="nucleotide sequence ID" value="NZ_RBXT01000001.1"/>
</dbReference>
<dbReference type="InterPro" id="IPR007409">
    <property type="entry name" value="Restrct_endonuc_type1_HsdR_N"/>
</dbReference>